<dbReference type="Gene3D" id="3.40.50.150">
    <property type="entry name" value="Vaccinia Virus protein VP39"/>
    <property type="match status" value="1"/>
</dbReference>
<dbReference type="RefSeq" id="WP_263125026.1">
    <property type="nucleotide sequence ID" value="NZ_CP106753.1"/>
</dbReference>
<keyword evidence="2" id="KW-1185">Reference proteome</keyword>
<dbReference type="EMBL" id="CP106753">
    <property type="protein sequence ID" value="UXY15608.1"/>
    <property type="molecule type" value="Genomic_DNA"/>
</dbReference>
<reference evidence="1" key="1">
    <citation type="submission" date="2022-10" db="EMBL/GenBank/DDBJ databases">
        <title>Chitiniphilus purpureus sp. nov., a novel chitin-degrading bacterium isolated from crawfish pond sediment.</title>
        <authorList>
            <person name="Li K."/>
        </authorList>
    </citation>
    <scope>NUCLEOTIDE SEQUENCE</scope>
    <source>
        <strain evidence="1">CD1</strain>
    </source>
</reference>
<dbReference type="Proteomes" id="UP001061302">
    <property type="component" value="Chromosome"/>
</dbReference>
<name>A0ABY6DPI9_9NEIS</name>
<accession>A0ABY6DPI9</accession>
<dbReference type="InterPro" id="IPR004951">
    <property type="entry name" value="DUF268_CAE_spp"/>
</dbReference>
<dbReference type="Pfam" id="PF03269">
    <property type="entry name" value="DUF268"/>
    <property type="match status" value="1"/>
</dbReference>
<evidence type="ECO:0000313" key="1">
    <source>
        <dbReference type="EMBL" id="UXY15608.1"/>
    </source>
</evidence>
<protein>
    <submittedName>
        <fullName evidence="1">DUF268 domain-containing protein</fullName>
    </submittedName>
</protein>
<proteinExistence type="predicted"/>
<sequence length="282" mass="31599">MNSLTSTKTCPPKWLQDGRQLRRSLHRLLEALGLNLPQLWHGIRALPQFCRNYRKLSQLIAGGTDFPLTLLHPCLHDRRDSSGNAKGHYFHQDLLVAKRIYSARPVRHLDVGSRIDGFVAHCAVFREIEVMDIRPLISRTPNIYYAQADLMSPPVALAGQFDSVSCLHALEHFGLGRYGDQLDPAGHRHGLNSLATLLKPGGTLYLSVPIGPQRIEFDAHRVFAISTLLELLAPQFDIRYFSFVDDDGDLHENVALTGLELDNNFGCFFGCGIFELVKKSSD</sequence>
<evidence type="ECO:0000313" key="2">
    <source>
        <dbReference type="Proteomes" id="UP001061302"/>
    </source>
</evidence>
<dbReference type="InterPro" id="IPR029063">
    <property type="entry name" value="SAM-dependent_MTases_sf"/>
</dbReference>
<organism evidence="1 2">
    <name type="scientific">Chitiniphilus purpureus</name>
    <dbReference type="NCBI Taxonomy" id="2981137"/>
    <lineage>
        <taxon>Bacteria</taxon>
        <taxon>Pseudomonadati</taxon>
        <taxon>Pseudomonadota</taxon>
        <taxon>Betaproteobacteria</taxon>
        <taxon>Neisseriales</taxon>
        <taxon>Chitinibacteraceae</taxon>
        <taxon>Chitiniphilus</taxon>
    </lineage>
</organism>
<gene>
    <name evidence="1" type="ORF">N8I74_00915</name>
</gene>
<dbReference type="SUPFAM" id="SSF53335">
    <property type="entry name" value="S-adenosyl-L-methionine-dependent methyltransferases"/>
    <property type="match status" value="1"/>
</dbReference>